<evidence type="ECO:0000256" key="1">
    <source>
        <dbReference type="SAM" id="Phobius"/>
    </source>
</evidence>
<keyword evidence="1" id="KW-1133">Transmembrane helix</keyword>
<keyword evidence="1" id="KW-0472">Membrane</keyword>
<evidence type="ECO:0000313" key="2">
    <source>
        <dbReference type="EMBL" id="SCA55822.1"/>
    </source>
</evidence>
<organism evidence="2 3">
    <name type="scientific">Candidatus Terasakiella magnetica</name>
    <dbReference type="NCBI Taxonomy" id="1867952"/>
    <lineage>
        <taxon>Bacteria</taxon>
        <taxon>Pseudomonadati</taxon>
        <taxon>Pseudomonadota</taxon>
        <taxon>Alphaproteobacteria</taxon>
        <taxon>Rhodospirillales</taxon>
        <taxon>Terasakiellaceae</taxon>
        <taxon>Terasakiella</taxon>
    </lineage>
</organism>
<feature type="transmembrane region" description="Helical" evidence="1">
    <location>
        <begin position="24"/>
        <end position="47"/>
    </location>
</feature>
<dbReference type="OrthoDB" id="9943646at2"/>
<proteinExistence type="predicted"/>
<keyword evidence="3" id="KW-1185">Reference proteome</keyword>
<keyword evidence="1" id="KW-0812">Transmembrane</keyword>
<gene>
    <name evidence="2" type="ORF">MTBPR1_130018</name>
</gene>
<dbReference type="STRING" id="1867952.MTBPR1_130018"/>
<accession>A0A1C3RF15</accession>
<dbReference type="AlphaFoldDB" id="A0A1C3RF15"/>
<reference evidence="2 3" key="1">
    <citation type="submission" date="2016-07" db="EMBL/GenBank/DDBJ databases">
        <authorList>
            <person name="Lefevre C.T."/>
        </authorList>
    </citation>
    <scope>NUCLEOTIDE SEQUENCE [LARGE SCALE GENOMIC DNA]</scope>
    <source>
        <strain evidence="2">PR1</strain>
    </source>
</reference>
<dbReference type="RefSeq" id="WP_069186526.1">
    <property type="nucleotide sequence ID" value="NZ_FLYE01000005.1"/>
</dbReference>
<evidence type="ECO:0000313" key="3">
    <source>
        <dbReference type="Proteomes" id="UP000231658"/>
    </source>
</evidence>
<dbReference type="Proteomes" id="UP000231658">
    <property type="component" value="Unassembled WGS sequence"/>
</dbReference>
<sequence>MSLDELIKEYPFLEDMVQAIDDPFTLVLVFGSTIVLAMLVLLRVTFLSMGKADQKRRDTL</sequence>
<dbReference type="EMBL" id="FLYE01000005">
    <property type="protein sequence ID" value="SCA55822.1"/>
    <property type="molecule type" value="Genomic_DNA"/>
</dbReference>
<name>A0A1C3RF15_9PROT</name>
<protein>
    <submittedName>
        <fullName evidence="2">Uncharacterized protein</fullName>
    </submittedName>
</protein>